<dbReference type="PROSITE" id="PS00107">
    <property type="entry name" value="PROTEIN_KINASE_ATP"/>
    <property type="match status" value="1"/>
</dbReference>
<reference evidence="33" key="5">
    <citation type="submission" date="2006-11" db="EMBL/GenBank/DDBJ databases">
        <title>.</title>
        <authorList>
            <person name="Buell C."/>
            <person name="Yuan Q."/>
            <person name="Ouyang S."/>
            <person name="Liu J."/>
            <person name="Wang A."/>
            <person name="Maiti R."/>
            <person name="Lin H."/>
            <person name="Zhu W."/>
            <person name="Hamilton J."/>
            <person name="Jones K."/>
            <person name="Tallon L."/>
            <person name="Feldblyum T."/>
            <person name="Tsitrin T."/>
            <person name="Bera J."/>
            <person name="Kim M."/>
            <person name="Jin S."/>
            <person name="Fadrosh D."/>
            <person name="Vuong H."/>
            <person name="Overton II L."/>
            <person name="Reardon M."/>
            <person name="Weaver B."/>
            <person name="Johri S."/>
            <person name="Lewis M."/>
            <person name="Utterback T."/>
            <person name="Van Aken S."/>
            <person name="Wortman J."/>
            <person name="Haas B."/>
            <person name="Koo H."/>
            <person name="Zismann V."/>
            <person name="Hsiao J."/>
            <person name="Iobst S."/>
            <person name="de Vazeilles A."/>
            <person name="White O."/>
            <person name="Salzberg S."/>
            <person name="Fraser C."/>
        </authorList>
    </citation>
    <scope>NUCLEOTIDE SEQUENCE</scope>
</reference>
<evidence type="ECO:0000256" key="28">
    <source>
        <dbReference type="ARBA" id="ARBA00056628"/>
    </source>
</evidence>
<dbReference type="Gene3D" id="1.10.510.10">
    <property type="entry name" value="Transferase(Phosphotransferase) domain 1"/>
    <property type="match status" value="1"/>
</dbReference>
<evidence type="ECO:0000256" key="20">
    <source>
        <dbReference type="ARBA" id="ARBA00022840"/>
    </source>
</evidence>
<evidence type="ECO:0000256" key="1">
    <source>
        <dbReference type="ARBA" id="ARBA00001936"/>
    </source>
</evidence>
<dbReference type="FunFam" id="3.80.10.10:FF:000041">
    <property type="entry name" value="LRR receptor-like serine/threonine-protein kinase ERECTA"/>
    <property type="match status" value="1"/>
</dbReference>
<dbReference type="FunFam" id="3.30.200.20:FF:000432">
    <property type="entry name" value="LRR receptor-like serine/threonine-protein kinase EFR"/>
    <property type="match status" value="1"/>
</dbReference>
<evidence type="ECO:0000259" key="32">
    <source>
        <dbReference type="PROSITE" id="PS50011"/>
    </source>
</evidence>
<feature type="domain" description="Protein kinase" evidence="32">
    <location>
        <begin position="354"/>
        <end position="663"/>
    </location>
</feature>
<comment type="catalytic activity">
    <reaction evidence="26">
        <text>L-seryl-[protein] + ATP = O-phospho-L-seryl-[protein] + ADP + H(+)</text>
        <dbReference type="Rhea" id="RHEA:17989"/>
        <dbReference type="Rhea" id="RHEA-COMP:9863"/>
        <dbReference type="Rhea" id="RHEA-COMP:11604"/>
        <dbReference type="ChEBI" id="CHEBI:15378"/>
        <dbReference type="ChEBI" id="CHEBI:29999"/>
        <dbReference type="ChEBI" id="CHEBI:30616"/>
        <dbReference type="ChEBI" id="CHEBI:83421"/>
        <dbReference type="ChEBI" id="CHEBI:456216"/>
        <dbReference type="EC" id="2.7.11.1"/>
    </reaction>
</comment>
<keyword evidence="9" id="KW-0597">Phosphoprotein</keyword>
<dbReference type="FunFam" id="3.80.10.10:FF:000111">
    <property type="entry name" value="LRR receptor-like serine/threonine-protein kinase ERECTA"/>
    <property type="match status" value="1"/>
</dbReference>
<evidence type="ECO:0000256" key="31">
    <source>
        <dbReference type="SAM" id="Phobius"/>
    </source>
</evidence>
<keyword evidence="19" id="KW-0256">Endoplasmic reticulum</keyword>
<dbReference type="EMBL" id="AP008217">
    <property type="protein sequence ID" value="BAH95106.1"/>
    <property type="molecule type" value="Genomic_DNA"/>
</dbReference>
<keyword evidence="16 30" id="KW-0547">Nucleotide-binding</keyword>
<evidence type="ECO:0000256" key="23">
    <source>
        <dbReference type="ARBA" id="ARBA00023170"/>
    </source>
</evidence>
<keyword evidence="22 31" id="KW-0472">Membrane</keyword>
<reference evidence="35" key="2">
    <citation type="journal article" date="2005" name="PLoS Biol.">
        <title>The genomes of Oryza sativa: a history of duplications.</title>
        <authorList>
            <person name="Yu J."/>
            <person name="Wang J."/>
            <person name="Lin W."/>
            <person name="Li S."/>
            <person name="Li H."/>
            <person name="Zhou J."/>
            <person name="Ni P."/>
            <person name="Dong W."/>
            <person name="Hu S."/>
            <person name="Zeng C."/>
            <person name="Zhang J."/>
            <person name="Zhang Y."/>
            <person name="Li R."/>
            <person name="Xu Z."/>
            <person name="Li S."/>
            <person name="Li X."/>
            <person name="Zheng H."/>
            <person name="Cong L."/>
            <person name="Lin L."/>
            <person name="Yin J."/>
            <person name="Geng J."/>
            <person name="Li G."/>
            <person name="Shi J."/>
            <person name="Liu J."/>
            <person name="Lv H."/>
            <person name="Li J."/>
            <person name="Wang J."/>
            <person name="Deng Y."/>
            <person name="Ran L."/>
            <person name="Shi X."/>
            <person name="Wang X."/>
            <person name="Wu Q."/>
            <person name="Li C."/>
            <person name="Ren X."/>
            <person name="Wang J."/>
            <person name="Wang X."/>
            <person name="Li D."/>
            <person name="Liu D."/>
            <person name="Zhang X."/>
            <person name="Ji Z."/>
            <person name="Zhao W."/>
            <person name="Sun Y."/>
            <person name="Zhang Z."/>
            <person name="Bao J."/>
            <person name="Han Y."/>
            <person name="Dong L."/>
            <person name="Ji J."/>
            <person name="Chen P."/>
            <person name="Wu S."/>
            <person name="Liu J."/>
            <person name="Xiao Y."/>
            <person name="Bu D."/>
            <person name="Tan J."/>
            <person name="Yang L."/>
            <person name="Ye C."/>
            <person name="Zhang J."/>
            <person name="Xu J."/>
            <person name="Zhou Y."/>
            <person name="Yu Y."/>
            <person name="Zhang B."/>
            <person name="Zhuang S."/>
            <person name="Wei H."/>
            <person name="Liu B."/>
            <person name="Lei M."/>
            <person name="Yu H."/>
            <person name="Li Y."/>
            <person name="Xu H."/>
            <person name="Wei S."/>
            <person name="He X."/>
            <person name="Fang L."/>
            <person name="Zhang Z."/>
            <person name="Zhang Y."/>
            <person name="Huang X."/>
            <person name="Su Z."/>
            <person name="Tong W."/>
            <person name="Li J."/>
            <person name="Tong Z."/>
            <person name="Li S."/>
            <person name="Ye J."/>
            <person name="Wang L."/>
            <person name="Fang L."/>
            <person name="Lei T."/>
            <person name="Chen C."/>
            <person name="Chen H."/>
            <person name="Xu Z."/>
            <person name="Li H."/>
            <person name="Huang H."/>
            <person name="Zhang F."/>
            <person name="Xu H."/>
            <person name="Li N."/>
            <person name="Zhao C."/>
            <person name="Li S."/>
            <person name="Dong L."/>
            <person name="Huang Y."/>
            <person name="Li L."/>
            <person name="Xi Y."/>
            <person name="Qi Q."/>
            <person name="Li W."/>
            <person name="Zhang B."/>
            <person name="Hu W."/>
            <person name="Zhang Y."/>
            <person name="Tian X."/>
            <person name="Jiao Y."/>
            <person name="Liang X."/>
            <person name="Jin J."/>
            <person name="Gao L."/>
            <person name="Zheng W."/>
            <person name="Hao B."/>
            <person name="Liu S."/>
            <person name="Wang W."/>
            <person name="Yuan L."/>
            <person name="Cao M."/>
            <person name="McDermott J."/>
            <person name="Samudrala R."/>
            <person name="Wang J."/>
            <person name="Wong G.K."/>
            <person name="Yang H."/>
        </authorList>
    </citation>
    <scope>NUCLEOTIDE SEQUENCE [LARGE SCALE GENOMIC DNA]</scope>
</reference>
<comment type="similarity">
    <text evidence="5">Belongs to the RLP family.</text>
</comment>
<reference evidence="34" key="7">
    <citation type="journal article" date="2008" name="Nucleic Acids Res.">
        <title>The Rice Annotation Project Database (RAP-DB): 2008 update.</title>
        <authorList>
            <consortium name="The Rice Annotation Project (RAP)"/>
            <person name="Tanaka T."/>
            <person name="Antonio B.A."/>
            <person name="Kikuchi S."/>
            <person name="Matsumoto T."/>
            <person name="Nagamura Y."/>
            <person name="Numa H."/>
            <person name="Sakai H."/>
            <person name="Wu J."/>
            <person name="Itoh T."/>
            <person name="Sasaki T."/>
            <person name="Aono R."/>
            <person name="Fujii Y."/>
            <person name="Habara T."/>
            <person name="Harada E."/>
            <person name="Kanno M."/>
            <person name="Kawahara Y."/>
            <person name="Kawashima H."/>
            <person name="Kubooka H."/>
            <person name="Matsuya A."/>
            <person name="Nakaoka H."/>
            <person name="Saichi N."/>
            <person name="Sanbonmatsu R."/>
            <person name="Sato Y."/>
            <person name="Shinso Y."/>
            <person name="Suzuki M."/>
            <person name="Takeda J."/>
            <person name="Tanino M."/>
            <person name="Todokoro F."/>
            <person name="Yamaguchi K."/>
            <person name="Yamamoto N."/>
            <person name="Yamasaki C."/>
            <person name="Imanishi T."/>
            <person name="Okido T."/>
            <person name="Tada M."/>
            <person name="Ikeo K."/>
            <person name="Tateno Y."/>
            <person name="Gojobori T."/>
            <person name="Lin Y.C."/>
            <person name="Wei F.J."/>
            <person name="Hsing Y.I."/>
            <person name="Zhao Q."/>
            <person name="Han B."/>
            <person name="Kramer M.R."/>
            <person name="McCombie R.W."/>
            <person name="Lonsdale D."/>
            <person name="O'Donovan C.C."/>
            <person name="Whitfield E.J."/>
            <person name="Apweiler R."/>
            <person name="Koyanagi K.O."/>
            <person name="Khurana J.P."/>
            <person name="Raghuvanshi S."/>
            <person name="Singh N.K."/>
            <person name="Tyagi A.K."/>
            <person name="Haberer G."/>
            <person name="Fujisawa M."/>
            <person name="Hosokawa S."/>
            <person name="Ito Y."/>
            <person name="Ikawa H."/>
            <person name="Shibata M."/>
            <person name="Yamamoto M."/>
            <person name="Bruskiewich R.M."/>
            <person name="Hoen D.R."/>
            <person name="Bureau TE."/>
            <person name="Namiki N."/>
            <person name="Ohyanagi H."/>
            <person name="Sakai Y."/>
            <person name="Nobushima S."/>
            <person name="Sakata K."/>
            <person name="Barrero R.A."/>
            <person name="Sato Y."/>
            <person name="Souvorov A."/>
            <person name="Smith-White B."/>
            <person name="Tatusova T."/>
            <person name="An S."/>
            <person name="An G."/>
            <person name="OOta S."/>
            <person name="Fuks G."/>
            <person name="Messing J."/>
            <person name="Christie K.R."/>
            <person name="Lieberherr D."/>
            <person name="Kim H."/>
            <person name="Zuccolo A."/>
            <person name="Wing R.A."/>
            <person name="Nobuta K."/>
            <person name="Green P.J."/>
            <person name="Lu C."/>
            <person name="Meyers BC."/>
            <person name="Chaparro C."/>
            <person name="Piegu B."/>
            <person name="Panaud O."/>
            <person name="Echeverria M."/>
        </authorList>
    </citation>
    <scope>NUCLEOTIDE SEQUENCE</scope>
</reference>
<reference evidence="33" key="3">
    <citation type="submission" date="2005-04" db="EMBL/GenBank/DDBJ databases">
        <authorList>
            <person name="Buell R."/>
        </authorList>
    </citation>
    <scope>NUCLEOTIDE SEQUENCE</scope>
</reference>
<protein>
    <recommendedName>
        <fullName evidence="29">Receptor kinase-like protein Xa21</fullName>
        <ecNumber evidence="6">2.7.11.1</ecNumber>
    </recommendedName>
</protein>
<organism evidence="33 36">
    <name type="scientific">Oryza sativa subsp. japonica</name>
    <name type="common">Rice</name>
    <dbReference type="NCBI Taxonomy" id="39947"/>
    <lineage>
        <taxon>Eukaryota</taxon>
        <taxon>Viridiplantae</taxon>
        <taxon>Streptophyta</taxon>
        <taxon>Embryophyta</taxon>
        <taxon>Tracheophyta</taxon>
        <taxon>Spermatophyta</taxon>
        <taxon>Magnoliopsida</taxon>
        <taxon>Liliopsida</taxon>
        <taxon>Poales</taxon>
        <taxon>Poaceae</taxon>
        <taxon>BOP clade</taxon>
        <taxon>Oryzoideae</taxon>
        <taxon>Oryzeae</taxon>
        <taxon>Oryzinae</taxon>
        <taxon>Oryza</taxon>
        <taxon>Oryza sativa</taxon>
    </lineage>
</organism>
<evidence type="ECO:0000256" key="12">
    <source>
        <dbReference type="ARBA" id="ARBA00022679"/>
    </source>
</evidence>
<evidence type="ECO:0000256" key="13">
    <source>
        <dbReference type="ARBA" id="ARBA00022692"/>
    </source>
</evidence>
<name>A3C931_ORYSJ</name>
<keyword evidence="10" id="KW-0433">Leucine-rich repeat</keyword>
<evidence type="ECO:0000256" key="11">
    <source>
        <dbReference type="ARBA" id="ARBA00022626"/>
    </source>
</evidence>
<dbReference type="PROSITE" id="PS50011">
    <property type="entry name" value="PROTEIN_KINASE_DOM"/>
    <property type="match status" value="1"/>
</dbReference>
<reference evidence="34" key="10">
    <citation type="submission" date="2009-08" db="EMBL/GenBank/DDBJ databases">
        <title>Oryza sativa nipponbare(GA3) genomic DNA, chromosome 11.</title>
        <authorList>
            <consortium name="IRGSP(International Rice Genome Sequencing Project)"/>
        </authorList>
    </citation>
    <scope>NUCLEOTIDE SEQUENCE</scope>
</reference>
<feature type="transmembrane region" description="Helical" evidence="31">
    <location>
        <begin position="297"/>
        <end position="321"/>
    </location>
</feature>
<keyword evidence="14" id="KW-0732">Signal</keyword>
<dbReference type="InterPro" id="IPR011009">
    <property type="entry name" value="Kinase-like_dom_sf"/>
</dbReference>
<evidence type="ECO:0000256" key="22">
    <source>
        <dbReference type="ARBA" id="ARBA00023136"/>
    </source>
</evidence>
<evidence type="ECO:0000256" key="15">
    <source>
        <dbReference type="ARBA" id="ARBA00022737"/>
    </source>
</evidence>
<keyword evidence="15" id="KW-0677">Repeat</keyword>
<reference evidence="34" key="4">
    <citation type="journal article" date="2006" name="Nucleic Acids Res.">
        <title>The Rice Annotation Project Database (RAP-DB): hub for Oryza sativa ssp. japonica genome information.</title>
        <authorList>
            <person name="Ohyanagi H."/>
            <person name="Tanaka T."/>
            <person name="Sakai H."/>
            <person name="Shigemoto Y."/>
            <person name="Yamaguchi K."/>
            <person name="Habara T."/>
            <person name="Fujii Y."/>
            <person name="Antonio B.A."/>
            <person name="Nagamura Y."/>
            <person name="Imanishi T."/>
            <person name="Ikeo K."/>
            <person name="Itoh T."/>
            <person name="Gojobori T."/>
            <person name="Sasaki T."/>
        </authorList>
    </citation>
    <scope>NUCLEOTIDE SEQUENCE</scope>
</reference>
<dbReference type="Pfam" id="PF13855">
    <property type="entry name" value="LRR_8"/>
    <property type="match status" value="2"/>
</dbReference>
<keyword evidence="21 31" id="KW-1133">Transmembrane helix</keyword>
<comment type="subcellular location">
    <subcellularLocation>
        <location evidence="3">Cell membrane</location>
        <topology evidence="3">Single-pass membrane protein</topology>
    </subcellularLocation>
    <subcellularLocation>
        <location evidence="4">Endoplasmic reticulum membrane</location>
        <topology evidence="4">Single-pass membrane protein</topology>
    </subcellularLocation>
</comment>
<dbReference type="InterPro" id="IPR001611">
    <property type="entry name" value="Leu-rich_rpt"/>
</dbReference>
<evidence type="ECO:0000313" key="34">
    <source>
        <dbReference type="EMBL" id="BAH95106.1"/>
    </source>
</evidence>
<keyword evidence="11" id="KW-1070">Brassinosteroid signaling pathway</keyword>
<dbReference type="Proteomes" id="UP000007752">
    <property type="component" value="Chromosome 11"/>
</dbReference>
<evidence type="ECO:0000256" key="18">
    <source>
        <dbReference type="ARBA" id="ARBA00022821"/>
    </source>
</evidence>
<dbReference type="GO" id="GO:0004674">
    <property type="term" value="F:protein serine/threonine kinase activity"/>
    <property type="evidence" value="ECO:0007669"/>
    <property type="project" value="UniProtKB-KW"/>
</dbReference>
<reference evidence="34" key="11">
    <citation type="submission" date="2009-08" db="EMBL/GenBank/DDBJ databases">
        <title>The Second Rice Annotation Project Meeting (RAP2).</title>
        <authorList>
            <consortium name="The Rice Annotation Project (RAP)"/>
        </authorList>
    </citation>
    <scope>NUCLEOTIDE SEQUENCE</scope>
</reference>
<evidence type="ECO:0000256" key="17">
    <source>
        <dbReference type="ARBA" id="ARBA00022777"/>
    </source>
</evidence>
<dbReference type="PANTHER" id="PTHR27008">
    <property type="entry name" value="OS04G0122200 PROTEIN"/>
    <property type="match status" value="1"/>
</dbReference>
<dbReference type="Proteomes" id="UP000000763">
    <property type="component" value="Chromosome 11"/>
</dbReference>
<evidence type="ECO:0000256" key="21">
    <source>
        <dbReference type="ARBA" id="ARBA00022989"/>
    </source>
</evidence>
<keyword evidence="23" id="KW-0675">Receptor</keyword>
<accession>A3C931</accession>
<keyword evidence="7" id="KW-1003">Cell membrane</keyword>
<evidence type="ECO:0000256" key="27">
    <source>
        <dbReference type="ARBA" id="ARBA00054320"/>
    </source>
</evidence>
<evidence type="ECO:0000256" key="16">
    <source>
        <dbReference type="ARBA" id="ARBA00022741"/>
    </source>
</evidence>
<dbReference type="EMBL" id="AC123897">
    <property type="protein sequence ID" value="AAX93029.1"/>
    <property type="molecule type" value="Genomic_DNA"/>
</dbReference>
<comment type="cofactor">
    <cofactor evidence="2">
        <name>Mg(2+)</name>
        <dbReference type="ChEBI" id="CHEBI:18420"/>
    </cofactor>
</comment>
<evidence type="ECO:0000256" key="6">
    <source>
        <dbReference type="ARBA" id="ARBA00012513"/>
    </source>
</evidence>
<reference evidence="35" key="9">
    <citation type="submission" date="2008-12" db="EMBL/GenBank/DDBJ databases">
        <title>Improved gene annotation of the rice (Oryza sativa) genomes.</title>
        <authorList>
            <person name="Wang J."/>
            <person name="Li R."/>
            <person name="Fan W."/>
            <person name="Huang Q."/>
            <person name="Zhang J."/>
            <person name="Zhou Y."/>
            <person name="Hu Y."/>
            <person name="Zi S."/>
            <person name="Li J."/>
            <person name="Ni P."/>
            <person name="Zheng H."/>
            <person name="Zhang Y."/>
            <person name="Zhao M."/>
            <person name="Hao Q."/>
            <person name="McDermott J."/>
            <person name="Samudrala R."/>
            <person name="Kristiansen K."/>
            <person name="Wong G.K.-S."/>
        </authorList>
    </citation>
    <scope>NUCLEOTIDE SEQUENCE</scope>
</reference>
<dbReference type="FunFam" id="1.10.510.10:FF:000358">
    <property type="entry name" value="Putative leucine-rich repeat receptor-like serine/threonine-protein kinase"/>
    <property type="match status" value="1"/>
</dbReference>
<dbReference type="PROSITE" id="PS51450">
    <property type="entry name" value="LRR"/>
    <property type="match status" value="1"/>
</dbReference>
<dbReference type="InterPro" id="IPR051809">
    <property type="entry name" value="Plant_receptor-like_S/T_kinase"/>
</dbReference>
<sequence>MAYNRLEGHLPSSLSNFSAHLQRLHLGGNAISESFPSGIEHLSNLIALSVGTNDFTGTLPEWLGNLKQLQILSLYDNYFTGFIPSSLSNLSQLVALTLQFNKLDGQIPSLGNQLQMLQIFNVLYNNLHGVIPNAIFSLPSLIQVDLSYNNLHGQLPIDIGNAKQLVSLKLSSNKLSGDILNALGDCESLEVIRLDRNNFSGSIPISLGNISSLRVLNLSLNNLTGSIPVSLSNLQYLEKLNLSFNHLKGEIPAKGIFKNATAFQIDGNQGLCGGPPALHLTTCPIVPLVSSKHNNLILLKVMIPLACMVSLATVISIIFIWRAKLKRESVSLPFFGSNFPRISYNALFKATEGFSTSSLIGRGRYGSVFVGKLFQENNVVAVKVFSLETRGAGKSFIAECNALRNVRHRNIVPILTACSSIDSKGNDFKALVYEFMSQGDLYNLLYTTRHDSNSSKLNHISLAQRTSIVLDVSSALEYLHHNNQGTIVHCDLNPSNILLDKNMIAHVGDFGLARFKIDSSSPSLGDSNLTSSLATRGTIGYIAPECSEGGQVSTASDVFSFGVVLLELFIRRRPIDDMFKDGLSIAKHVEMNFPDRILEIVDPQVQHELDLCQETPMAVKEKGIHCLRSVLNIGLCCTNPTPSERISMQEAAAKLHGINDSYLRGN</sequence>
<evidence type="ECO:0000256" key="7">
    <source>
        <dbReference type="ARBA" id="ARBA00022475"/>
    </source>
</evidence>
<evidence type="ECO:0000256" key="2">
    <source>
        <dbReference type="ARBA" id="ARBA00001946"/>
    </source>
</evidence>
<dbReference type="GO" id="GO:0005524">
    <property type="term" value="F:ATP binding"/>
    <property type="evidence" value="ECO:0007669"/>
    <property type="project" value="UniProtKB-UniRule"/>
</dbReference>
<evidence type="ECO:0000256" key="4">
    <source>
        <dbReference type="ARBA" id="ARBA00004389"/>
    </source>
</evidence>
<dbReference type="SUPFAM" id="SSF56112">
    <property type="entry name" value="Protein kinase-like (PK-like)"/>
    <property type="match status" value="1"/>
</dbReference>
<keyword evidence="18" id="KW-0611">Plant defense</keyword>
<dbReference type="SUPFAM" id="SSF52058">
    <property type="entry name" value="L domain-like"/>
    <property type="match status" value="1"/>
</dbReference>
<dbReference type="GO" id="GO:0005789">
    <property type="term" value="C:endoplasmic reticulum membrane"/>
    <property type="evidence" value="ECO:0007669"/>
    <property type="project" value="UniProtKB-SubCell"/>
</dbReference>
<dbReference type="InterPro" id="IPR000719">
    <property type="entry name" value="Prot_kinase_dom"/>
</dbReference>
<dbReference type="GO" id="GO:0006952">
    <property type="term" value="P:defense response"/>
    <property type="evidence" value="ECO:0007669"/>
    <property type="project" value="UniProtKB-KW"/>
</dbReference>
<evidence type="ECO:0000256" key="26">
    <source>
        <dbReference type="ARBA" id="ARBA00048679"/>
    </source>
</evidence>
<reference evidence="34 36" key="1">
    <citation type="journal article" date="2005" name="Nature">
        <title>The map-based sequence of the rice genome.</title>
        <authorList>
            <consortium name="International rice genome sequencing project (IRGSP)"/>
            <person name="Matsumoto T."/>
            <person name="Wu J."/>
            <person name="Kanamori H."/>
            <person name="Katayose Y."/>
            <person name="Fujisawa M."/>
            <person name="Namiki N."/>
            <person name="Mizuno H."/>
            <person name="Yamamoto K."/>
            <person name="Antonio B.A."/>
            <person name="Baba T."/>
            <person name="Sakata K."/>
            <person name="Nagamura Y."/>
            <person name="Aoki H."/>
            <person name="Arikawa K."/>
            <person name="Arita K."/>
            <person name="Bito T."/>
            <person name="Chiden Y."/>
            <person name="Fujitsuka N."/>
            <person name="Fukunaka R."/>
            <person name="Hamada M."/>
            <person name="Harada C."/>
            <person name="Hayashi A."/>
            <person name="Hijishita S."/>
            <person name="Honda M."/>
            <person name="Hosokawa S."/>
            <person name="Ichikawa Y."/>
            <person name="Idonuma A."/>
            <person name="Iijima M."/>
            <person name="Ikeda M."/>
            <person name="Ikeno M."/>
            <person name="Ito K."/>
            <person name="Ito S."/>
            <person name="Ito T."/>
            <person name="Ito Y."/>
            <person name="Ito Y."/>
            <person name="Iwabuchi A."/>
            <person name="Kamiya K."/>
            <person name="Karasawa W."/>
            <person name="Kurita K."/>
            <person name="Katagiri S."/>
            <person name="Kikuta A."/>
            <person name="Kobayashi H."/>
            <person name="Kobayashi N."/>
            <person name="Machita K."/>
            <person name="Maehara T."/>
            <person name="Masukawa M."/>
            <person name="Mizubayashi T."/>
            <person name="Mukai Y."/>
            <person name="Nagasaki H."/>
            <person name="Nagata Y."/>
            <person name="Naito S."/>
            <person name="Nakashima M."/>
            <person name="Nakama Y."/>
            <person name="Nakamichi Y."/>
            <person name="Nakamura M."/>
            <person name="Meguro A."/>
            <person name="Negishi M."/>
            <person name="Ohta I."/>
            <person name="Ohta T."/>
            <person name="Okamoto M."/>
            <person name="Ono N."/>
            <person name="Saji S."/>
            <person name="Sakaguchi M."/>
            <person name="Sakai K."/>
            <person name="Shibata M."/>
            <person name="Shimokawa T."/>
            <person name="Song J."/>
            <person name="Takazaki Y."/>
            <person name="Terasawa K."/>
            <person name="Tsugane M."/>
            <person name="Tsuji K."/>
            <person name="Ueda S."/>
            <person name="Waki K."/>
            <person name="Yamagata H."/>
            <person name="Yamamoto M."/>
            <person name="Yamamoto S."/>
            <person name="Yamane H."/>
            <person name="Yoshiki S."/>
            <person name="Yoshihara R."/>
            <person name="Yukawa K."/>
            <person name="Zhong H."/>
            <person name="Yano M."/>
            <person name="Yuan Q."/>
            <person name="Ouyang S."/>
            <person name="Liu J."/>
            <person name="Jones K.M."/>
            <person name="Gansberger K."/>
            <person name="Moffat K."/>
            <person name="Hill J."/>
            <person name="Bera J."/>
            <person name="Fadrosh D."/>
            <person name="Jin S."/>
            <person name="Johri S."/>
            <person name="Kim M."/>
            <person name="Overton L."/>
            <person name="Reardon M."/>
            <person name="Tsitrin T."/>
            <person name="Vuong H."/>
            <person name="Weaver B."/>
            <person name="Ciecko A."/>
            <person name="Tallon L."/>
            <person name="Jackson J."/>
            <person name="Pai G."/>
            <person name="Aken S.V."/>
            <person name="Utterback T."/>
            <person name="Reidmuller S."/>
            <person name="Feldblyum T."/>
            <person name="Hsiao J."/>
            <person name="Zismann V."/>
            <person name="Iobst S."/>
            <person name="de Vazeille A.R."/>
            <person name="Buell C.R."/>
            <person name="Ying K."/>
            <person name="Li Y."/>
            <person name="Lu T."/>
            <person name="Huang Y."/>
            <person name="Zhao Q."/>
            <person name="Feng Q."/>
            <person name="Zhang L."/>
            <person name="Zhu J."/>
            <person name="Weng Q."/>
            <person name="Mu J."/>
            <person name="Lu Y."/>
            <person name="Fan D."/>
            <person name="Liu Y."/>
            <person name="Guan J."/>
            <person name="Zhang Y."/>
            <person name="Yu S."/>
            <person name="Liu X."/>
            <person name="Zhang Y."/>
            <person name="Hong G."/>
            <person name="Han B."/>
            <person name="Choisne N."/>
            <person name="Demange N."/>
            <person name="Orjeda G."/>
            <person name="Samain S."/>
            <person name="Cattolico L."/>
            <person name="Pelletier E."/>
            <person name="Couloux A."/>
            <person name="Segurens B."/>
            <person name="Wincker P."/>
            <person name="D'Hont A."/>
            <person name="Scarpelli C."/>
            <person name="Weissenbach J."/>
            <person name="Salanoubat M."/>
            <person name="Quetier F."/>
            <person name="Yu Y."/>
            <person name="Kim H.R."/>
            <person name="Rambo T."/>
            <person name="Currie J."/>
            <person name="Collura K."/>
            <person name="Luo M."/>
            <person name="Yang T."/>
            <person name="Ammiraju J.S.S."/>
            <person name="Engler F."/>
            <person name="Soderlund C."/>
            <person name="Wing R.A."/>
            <person name="Palmer L.E."/>
            <person name="de la Bastide M."/>
            <person name="Spiegel L."/>
            <person name="Nascimento L."/>
            <person name="Zutavern T."/>
            <person name="O'Shaughnessy A."/>
            <person name="Dike S."/>
            <person name="Dedhia N."/>
            <person name="Preston R."/>
            <person name="Balija V."/>
            <person name="McCombie W.R."/>
            <person name="Chow T."/>
            <person name="Chen H."/>
            <person name="Chung M."/>
            <person name="Chen C."/>
            <person name="Shaw J."/>
            <person name="Wu H."/>
            <person name="Hsiao K."/>
            <person name="Chao Y."/>
            <person name="Chu M."/>
            <person name="Cheng C."/>
            <person name="Hour A."/>
            <person name="Lee P."/>
            <person name="Lin S."/>
            <person name="Lin Y."/>
            <person name="Liou J."/>
            <person name="Liu S."/>
            <person name="Hsing Y."/>
            <person name="Raghuvanshi S."/>
            <person name="Mohanty A."/>
            <person name="Bharti A.K."/>
            <person name="Gaur A."/>
            <person name="Gupta V."/>
            <person name="Kumar D."/>
            <person name="Ravi V."/>
            <person name="Vij S."/>
            <person name="Kapur A."/>
            <person name="Khurana P."/>
            <person name="Khurana P."/>
            <person name="Khurana J.P."/>
            <person name="Tyagi A.K."/>
            <person name="Gaikwad K."/>
            <person name="Singh A."/>
            <person name="Dalal V."/>
            <person name="Srivastava S."/>
            <person name="Dixit A."/>
            <person name="Pal A.K."/>
            <person name="Ghazi I.A."/>
            <person name="Yadav M."/>
            <person name="Pandit A."/>
            <person name="Bhargava A."/>
            <person name="Sureshbabu K."/>
            <person name="Batra K."/>
            <person name="Sharma T.R."/>
            <person name="Mohapatra T."/>
            <person name="Singh N.K."/>
            <person name="Messing J."/>
            <person name="Nelson A.B."/>
            <person name="Fuks G."/>
            <person name="Kavchok S."/>
            <person name="Keizer G."/>
            <person name="Linton E."/>
            <person name="Llaca V."/>
            <person name="Song R."/>
            <person name="Tanyolac B."/>
            <person name="Young S."/>
            <person name="Ho-Il K."/>
            <person name="Hahn J.H."/>
            <person name="Sangsakoo G."/>
            <person name="Vanavichit A."/>
            <person name="de Mattos Luiz.A.T."/>
            <person name="Zimmer P.D."/>
            <person name="Malone G."/>
            <person name="Dellagostin O."/>
            <person name="de Oliveira A.C."/>
            <person name="Bevan M."/>
            <person name="Bancroft I."/>
            <person name="Minx P."/>
            <person name="Cordum H."/>
            <person name="Wilson R."/>
            <person name="Cheng Z."/>
            <person name="Jin W."/>
            <person name="Jiang J."/>
            <person name="Leong S.A."/>
            <person name="Iwama H."/>
            <person name="Gojobori T."/>
            <person name="Itoh T."/>
            <person name="Niimura Y."/>
            <person name="Fujii Y."/>
            <person name="Habara T."/>
            <person name="Sakai H."/>
            <person name="Sato Y."/>
            <person name="Wilson G."/>
            <person name="Kumar K."/>
            <person name="McCouch S."/>
            <person name="Juretic N."/>
            <person name="Hoen D."/>
            <person name="Wright S."/>
            <person name="Bruskiewich R."/>
            <person name="Bureau T."/>
            <person name="Miyao A."/>
            <person name="Hirochika H."/>
            <person name="Nishikawa T."/>
            <person name="Kadowaki K."/>
            <person name="Sugiura M."/>
            <person name="Burr B."/>
            <person name="Sasaki T."/>
        </authorList>
    </citation>
    <scope>NUCLEOTIDE SEQUENCE [LARGE SCALE GENOMIC DNA]</scope>
    <source>
        <strain evidence="36">cv. Nipponbare</strain>
    </source>
</reference>
<evidence type="ECO:0000256" key="30">
    <source>
        <dbReference type="PROSITE-ProRule" id="PRU10141"/>
    </source>
</evidence>
<dbReference type="Gene3D" id="3.80.10.10">
    <property type="entry name" value="Ribonuclease Inhibitor"/>
    <property type="match status" value="1"/>
</dbReference>
<keyword evidence="13 31" id="KW-0812">Transmembrane</keyword>
<evidence type="ECO:0000256" key="29">
    <source>
        <dbReference type="ARBA" id="ARBA00072040"/>
    </source>
</evidence>
<reference evidence="34" key="6">
    <citation type="journal article" date="2007" name="Genome Res.">
        <title>Curated Genome Annotation of Oryza sativa ssp. japonica and Comparative Genome Analysis with Arabidopsis thaliana.</title>
        <authorList>
            <consortium name="The Rice Annotation Project (RAP)"/>
            <person name="Itoh T."/>
            <person name="Tanaka T."/>
            <person name="Barrero R.A."/>
            <person name="Yamasaki C."/>
            <person name="Fujii Y."/>
            <person name="Hilton P.B."/>
            <person name="Antonio B.A."/>
            <person name="Aono H."/>
            <person name="Apweiler R."/>
            <person name="Bruskiewich R."/>
            <person name="Bureau T."/>
            <person name="Burr F."/>
            <person name="Costa de Oliveira A."/>
            <person name="Fuks G."/>
            <person name="Habara T."/>
            <person name="Haberer G."/>
            <person name="Han B."/>
            <person name="Harada E."/>
            <person name="Hiraki A.T."/>
            <person name="Hirochika H."/>
            <person name="Hoen D."/>
            <person name="Hokari H."/>
            <person name="Hosokawa S."/>
            <person name="Hsing Y."/>
            <person name="Ikawa H."/>
            <person name="Ikeo K."/>
            <person name="Imanishi T."/>
            <person name="Ito Y."/>
            <person name="Jaiswal P."/>
            <person name="Kanno M."/>
            <person name="Kawahara Y."/>
            <person name="Kawamura T."/>
            <person name="Kawashima H."/>
            <person name="Khurana J.P."/>
            <person name="Kikuchi S."/>
            <person name="Komatsu S."/>
            <person name="Koyanagi K.O."/>
            <person name="Kubooka H."/>
            <person name="Lieberherr D."/>
            <person name="Lin Y.C."/>
            <person name="Lonsdale D."/>
            <person name="Matsumoto T."/>
            <person name="Matsuya A."/>
            <person name="McCombie W.R."/>
            <person name="Messing J."/>
            <person name="Miyao A."/>
            <person name="Mulder N."/>
            <person name="Nagamura Y."/>
            <person name="Nam J."/>
            <person name="Namiki N."/>
            <person name="Numa H."/>
            <person name="Nurimoto S."/>
            <person name="O'donovan C."/>
            <person name="Ohyanagi H."/>
            <person name="Okido T."/>
            <person name="Oota S."/>
            <person name="Osato N."/>
            <person name="Palmer L.E."/>
            <person name="Quetier F."/>
            <person name="Raghuvanshi S."/>
            <person name="Saichi N."/>
            <person name="Sakai H."/>
            <person name="Sakai Y."/>
            <person name="Sakata K."/>
            <person name="Sakurai T."/>
            <person name="Sato F."/>
            <person name="Sato Y."/>
            <person name="Schoof H."/>
            <person name="Seki M."/>
            <person name="Shibata M."/>
            <person name="Shimizu Y."/>
            <person name="Shinozaki K."/>
            <person name="Shinso Y."/>
            <person name="Singh N.K."/>
            <person name="Smith-White B."/>
            <person name="Takeda J."/>
            <person name="Tanino M."/>
            <person name="Tatusova T."/>
            <person name="Thongjuea S."/>
            <person name="Todokoro F."/>
            <person name="Tsugane M."/>
            <person name="Tyagi A.K."/>
            <person name="Vanavichit A."/>
            <person name="Wang A."/>
            <person name="Wing R.A."/>
            <person name="Yamaguchi K."/>
            <person name="Yamamoto M."/>
            <person name="Yamamoto N."/>
            <person name="Yu Y."/>
            <person name="Zhang H."/>
            <person name="Zhao Q."/>
            <person name="Higo K."/>
            <person name="Burr B."/>
            <person name="Gojobori T."/>
            <person name="Sasaki T."/>
        </authorList>
    </citation>
    <scope>NUCLEOTIDE SEQUENCE</scope>
</reference>
<evidence type="ECO:0000313" key="36">
    <source>
        <dbReference type="Proteomes" id="UP000000763"/>
    </source>
</evidence>
<dbReference type="GO" id="GO:0005886">
    <property type="term" value="C:plasma membrane"/>
    <property type="evidence" value="ECO:0007669"/>
    <property type="project" value="UniProtKB-SubCell"/>
</dbReference>
<dbReference type="Pfam" id="PF00069">
    <property type="entry name" value="Pkinase"/>
    <property type="match status" value="1"/>
</dbReference>
<evidence type="ECO:0000256" key="10">
    <source>
        <dbReference type="ARBA" id="ARBA00022614"/>
    </source>
</evidence>
<reference evidence="36" key="8">
    <citation type="journal article" date="2008" name="Nucleic Acids Res.">
        <title>The rice annotation project database (RAP-DB): 2008 update.</title>
        <authorList>
            <consortium name="The rice annotation project (RAP)"/>
        </authorList>
    </citation>
    <scope>GENOME REANNOTATION</scope>
    <source>
        <strain evidence="36">cv. Nipponbare</strain>
    </source>
</reference>
<dbReference type="EC" id="2.7.11.1" evidence="6"/>
<evidence type="ECO:0000256" key="25">
    <source>
        <dbReference type="ARBA" id="ARBA00047899"/>
    </source>
</evidence>
<evidence type="ECO:0000313" key="35">
    <source>
        <dbReference type="EMBL" id="EAZ17594.1"/>
    </source>
</evidence>
<feature type="binding site" evidence="30">
    <location>
        <position position="383"/>
    </location>
    <ligand>
        <name>ATP</name>
        <dbReference type="ChEBI" id="CHEBI:30616"/>
    </ligand>
</feature>
<comment type="catalytic activity">
    <reaction evidence="25">
        <text>L-threonyl-[protein] + ATP = O-phospho-L-threonyl-[protein] + ADP + H(+)</text>
        <dbReference type="Rhea" id="RHEA:46608"/>
        <dbReference type="Rhea" id="RHEA-COMP:11060"/>
        <dbReference type="Rhea" id="RHEA-COMP:11605"/>
        <dbReference type="ChEBI" id="CHEBI:15378"/>
        <dbReference type="ChEBI" id="CHEBI:30013"/>
        <dbReference type="ChEBI" id="CHEBI:30616"/>
        <dbReference type="ChEBI" id="CHEBI:61977"/>
        <dbReference type="ChEBI" id="CHEBI:456216"/>
        <dbReference type="EC" id="2.7.11.1"/>
    </reaction>
</comment>
<comment type="cofactor">
    <cofactor evidence="1">
        <name>Mn(2+)</name>
        <dbReference type="ChEBI" id="CHEBI:29035"/>
    </cofactor>
</comment>
<evidence type="ECO:0000256" key="5">
    <source>
        <dbReference type="ARBA" id="ARBA00009592"/>
    </source>
</evidence>
<dbReference type="InterPro" id="IPR032675">
    <property type="entry name" value="LRR_dom_sf"/>
</dbReference>
<dbReference type="EMBL" id="CM000148">
    <property type="protein sequence ID" value="EAZ17594.1"/>
    <property type="molecule type" value="Genomic_DNA"/>
</dbReference>
<evidence type="ECO:0000256" key="19">
    <source>
        <dbReference type="ARBA" id="ARBA00022824"/>
    </source>
</evidence>
<keyword evidence="12" id="KW-0808">Transferase</keyword>
<dbReference type="GO" id="GO:0009742">
    <property type="term" value="P:brassinosteroid mediated signaling pathway"/>
    <property type="evidence" value="ECO:0007669"/>
    <property type="project" value="UniProtKB-KW"/>
</dbReference>
<evidence type="ECO:0000256" key="14">
    <source>
        <dbReference type="ARBA" id="ARBA00022729"/>
    </source>
</evidence>
<dbReference type="Pfam" id="PF00560">
    <property type="entry name" value="LRR_1"/>
    <property type="match status" value="3"/>
</dbReference>
<keyword evidence="20 30" id="KW-0067">ATP-binding</keyword>
<evidence type="ECO:0000256" key="24">
    <source>
        <dbReference type="ARBA" id="ARBA00023180"/>
    </source>
</evidence>
<keyword evidence="24" id="KW-0325">Glycoprotein</keyword>
<keyword evidence="8" id="KW-0723">Serine/threonine-protein kinase</keyword>
<dbReference type="PANTHER" id="PTHR27008:SF537">
    <property type="entry name" value="OS11G0173432 PROTEIN"/>
    <property type="match status" value="1"/>
</dbReference>
<evidence type="ECO:0000256" key="9">
    <source>
        <dbReference type="ARBA" id="ARBA00022553"/>
    </source>
</evidence>
<proteinExistence type="inferred from homology"/>
<comment type="function">
    <text evidence="27">Receptor kinase that detects X.oryzae pv. oryzae protein Ax21 to promote innate immunity. Following X.oryzae pv. oryzae protein Ax21 detection, undergoes cleavage, releasing the processed protein kinase Xa21 chain.</text>
</comment>
<dbReference type="InterPro" id="IPR017441">
    <property type="entry name" value="Protein_kinase_ATP_BS"/>
</dbReference>
<dbReference type="Gene3D" id="3.30.200.20">
    <property type="entry name" value="Phosphorylase Kinase, domain 1"/>
    <property type="match status" value="1"/>
</dbReference>
<evidence type="ECO:0000313" key="33">
    <source>
        <dbReference type="EMBL" id="AAX93029.1"/>
    </source>
</evidence>
<dbReference type="KEGG" id="dosa:Os11g0172400"/>
<evidence type="ECO:0000256" key="3">
    <source>
        <dbReference type="ARBA" id="ARBA00004162"/>
    </source>
</evidence>
<comment type="function">
    <text evidence="28">The processed protein kinase Xa21 chain released by protein cleavage after X.oryzae pv. oryzae protein Ax21 detection translocates into the nucleus where it can bind and regulate WRKY62, a transcription factor. Confers resistance to the bacterial pathogen X.oryzae pv. oryzae (Xoo).</text>
</comment>
<evidence type="ECO:0000256" key="8">
    <source>
        <dbReference type="ARBA" id="ARBA00022527"/>
    </source>
</evidence>
<dbReference type="AlphaFoldDB" id="A3C931"/>
<keyword evidence="17" id="KW-0418">Kinase</keyword>
<gene>
    <name evidence="33" type="ordered locus">LOC_Os11g07140</name>
    <name evidence="34" type="ordered locus">Os11g0172400</name>
    <name evidence="35" type="ORF">OsJ_33134</name>
</gene>